<evidence type="ECO:0000313" key="3">
    <source>
        <dbReference type="Proteomes" id="UP000243232"/>
    </source>
</evidence>
<reference evidence="3" key="1">
    <citation type="submission" date="2016-10" db="EMBL/GenBank/DDBJ databases">
        <authorList>
            <person name="Varghese N."/>
            <person name="Submissions S."/>
        </authorList>
    </citation>
    <scope>NUCLEOTIDE SEQUENCE [LARGE SCALE GENOMIC DNA]</scope>
    <source>
        <strain evidence="3">DSM 17875</strain>
    </source>
</reference>
<keyword evidence="1" id="KW-0472">Membrane</keyword>
<organism evidence="2 3">
    <name type="scientific">Pseudomonas pohangensis</name>
    <dbReference type="NCBI Taxonomy" id="364197"/>
    <lineage>
        <taxon>Bacteria</taxon>
        <taxon>Pseudomonadati</taxon>
        <taxon>Pseudomonadota</taxon>
        <taxon>Gammaproteobacteria</taxon>
        <taxon>Pseudomonadales</taxon>
        <taxon>Pseudomonadaceae</taxon>
        <taxon>Pseudomonas</taxon>
    </lineage>
</organism>
<dbReference type="Pfam" id="PF05545">
    <property type="entry name" value="FixQ"/>
    <property type="match status" value="1"/>
</dbReference>
<dbReference type="Proteomes" id="UP000243232">
    <property type="component" value="Chromosome I"/>
</dbReference>
<gene>
    <name evidence="2" type="ORF">SAMN05216296_1611</name>
</gene>
<proteinExistence type="predicted"/>
<keyword evidence="3" id="KW-1185">Reference proteome</keyword>
<dbReference type="STRING" id="364197.SAMN05216296_1611"/>
<accession>A0A1H2FIM6</accession>
<feature type="transmembrane region" description="Helical" evidence="1">
    <location>
        <begin position="6"/>
        <end position="26"/>
    </location>
</feature>
<dbReference type="InterPro" id="IPR008621">
    <property type="entry name" value="Cbb3-typ_cyt_oxidase_comp"/>
</dbReference>
<dbReference type="AlphaFoldDB" id="A0A1H2FIM6"/>
<sequence>MDIGTLRGLGTLLVLVAFVSVTLWAYSGRNKARFDEAANLPFADEPVHKIAQKEQLSRSNNQ</sequence>
<dbReference type="CDD" id="cd01324">
    <property type="entry name" value="cbb3_Oxidase_CcoQ"/>
    <property type="match status" value="1"/>
</dbReference>
<dbReference type="OrthoDB" id="6402501at2"/>
<name>A0A1H2FIM6_9PSED</name>
<keyword evidence="1" id="KW-0812">Transmembrane</keyword>
<protein>
    <submittedName>
        <fullName evidence="2">Cytochrome c oxidase cbb3-type subunit 4</fullName>
    </submittedName>
</protein>
<dbReference type="EMBL" id="LT629785">
    <property type="protein sequence ID" value="SDU07230.1"/>
    <property type="molecule type" value="Genomic_DNA"/>
</dbReference>
<keyword evidence="1" id="KW-1133">Transmembrane helix</keyword>
<evidence type="ECO:0000256" key="1">
    <source>
        <dbReference type="SAM" id="Phobius"/>
    </source>
</evidence>
<evidence type="ECO:0000313" key="2">
    <source>
        <dbReference type="EMBL" id="SDU07230.1"/>
    </source>
</evidence>
<dbReference type="RefSeq" id="WP_090198824.1">
    <property type="nucleotide sequence ID" value="NZ_LT629785.1"/>
</dbReference>